<evidence type="ECO:0000256" key="2">
    <source>
        <dbReference type="SAM" id="MobiDB-lite"/>
    </source>
</evidence>
<keyword evidence="1" id="KW-0863">Zinc-finger</keyword>
<dbReference type="AlphaFoldDB" id="A0A6A6E1Z7"/>
<accession>A0A6A6E1Z7</accession>
<evidence type="ECO:0000259" key="3">
    <source>
        <dbReference type="PROSITE" id="PS50157"/>
    </source>
</evidence>
<reference evidence="4" key="1">
    <citation type="journal article" date="2020" name="Stud. Mycol.">
        <title>101 Dothideomycetes genomes: a test case for predicting lifestyles and emergence of pathogens.</title>
        <authorList>
            <person name="Haridas S."/>
            <person name="Albert R."/>
            <person name="Binder M."/>
            <person name="Bloem J."/>
            <person name="Labutti K."/>
            <person name="Salamov A."/>
            <person name="Andreopoulos B."/>
            <person name="Baker S."/>
            <person name="Barry K."/>
            <person name="Bills G."/>
            <person name="Bluhm B."/>
            <person name="Cannon C."/>
            <person name="Castanera R."/>
            <person name="Culley D."/>
            <person name="Daum C."/>
            <person name="Ezra D."/>
            <person name="Gonzalez J."/>
            <person name="Henrissat B."/>
            <person name="Kuo A."/>
            <person name="Liang C."/>
            <person name="Lipzen A."/>
            <person name="Lutzoni F."/>
            <person name="Magnuson J."/>
            <person name="Mondo S."/>
            <person name="Nolan M."/>
            <person name="Ohm R."/>
            <person name="Pangilinan J."/>
            <person name="Park H.-J."/>
            <person name="Ramirez L."/>
            <person name="Alfaro M."/>
            <person name="Sun H."/>
            <person name="Tritt A."/>
            <person name="Yoshinaga Y."/>
            <person name="Zwiers L.-H."/>
            <person name="Turgeon B."/>
            <person name="Goodwin S."/>
            <person name="Spatafora J."/>
            <person name="Crous P."/>
            <person name="Grigoriev I."/>
        </authorList>
    </citation>
    <scope>NUCLEOTIDE SEQUENCE</scope>
    <source>
        <strain evidence="4">CBS 207.26</strain>
    </source>
</reference>
<feature type="domain" description="C2H2-type" evidence="3">
    <location>
        <begin position="90"/>
        <end position="117"/>
    </location>
</feature>
<keyword evidence="1" id="KW-0862">Zinc</keyword>
<evidence type="ECO:0000313" key="5">
    <source>
        <dbReference type="Proteomes" id="UP000800200"/>
    </source>
</evidence>
<dbReference type="GO" id="GO:0008270">
    <property type="term" value="F:zinc ion binding"/>
    <property type="evidence" value="ECO:0007669"/>
    <property type="project" value="UniProtKB-KW"/>
</dbReference>
<name>A0A6A6E1Z7_9PEZI</name>
<dbReference type="OrthoDB" id="9368434at2759"/>
<proteinExistence type="predicted"/>
<protein>
    <recommendedName>
        <fullName evidence="3">C2H2-type domain-containing protein</fullName>
    </recommendedName>
</protein>
<dbReference type="Proteomes" id="UP000800200">
    <property type="component" value="Unassembled WGS sequence"/>
</dbReference>
<keyword evidence="5" id="KW-1185">Reference proteome</keyword>
<dbReference type="SMART" id="SM00355">
    <property type="entry name" value="ZnF_C2H2"/>
    <property type="match status" value="2"/>
</dbReference>
<feature type="compositionally biased region" description="Basic and acidic residues" evidence="2">
    <location>
        <begin position="64"/>
        <end position="73"/>
    </location>
</feature>
<feature type="region of interest" description="Disordered" evidence="2">
    <location>
        <begin position="327"/>
        <end position="366"/>
    </location>
</feature>
<dbReference type="PROSITE" id="PS00028">
    <property type="entry name" value="ZINC_FINGER_C2H2_1"/>
    <property type="match status" value="1"/>
</dbReference>
<dbReference type="InterPro" id="IPR013087">
    <property type="entry name" value="Znf_C2H2_type"/>
</dbReference>
<evidence type="ECO:0000256" key="1">
    <source>
        <dbReference type="PROSITE-ProRule" id="PRU00042"/>
    </source>
</evidence>
<gene>
    <name evidence="4" type="ORF">K469DRAFT_200431</name>
</gene>
<feature type="region of interest" description="Disordered" evidence="2">
    <location>
        <begin position="1"/>
        <end position="87"/>
    </location>
</feature>
<feature type="compositionally biased region" description="Basic residues" evidence="2">
    <location>
        <begin position="345"/>
        <end position="359"/>
    </location>
</feature>
<evidence type="ECO:0000313" key="4">
    <source>
        <dbReference type="EMBL" id="KAF2184160.1"/>
    </source>
</evidence>
<dbReference type="EMBL" id="ML994639">
    <property type="protein sequence ID" value="KAF2184160.1"/>
    <property type="molecule type" value="Genomic_DNA"/>
</dbReference>
<keyword evidence="1" id="KW-0479">Metal-binding</keyword>
<feature type="compositionally biased region" description="Basic and acidic residues" evidence="2">
    <location>
        <begin position="45"/>
        <end position="57"/>
    </location>
</feature>
<sequence length="366" mass="40861">MTLADAPPSLDQASASPSEEPPHDRDEPETRQLSHVDPLFASDIHSGHDFSDRDDKRKNGRPVELVREVDDGARSSMARRRKSDKPDMMHVCRNCKKEFKRPCDLIKHEKTHSRPWKCTEEKCKYYGLGWPTEKERDRHVNDKHSSAPPQYKCLYSPCTYSSKRESNCKQHMEKAHGWEYVRSKSNGRSSKPSSATYTFSSASPSTTITPFGNFDFAHVPLSSPALSFDLDEAFAAGGFSIFDSEDIFLKNNHLETAMAASLESSGPISDALVIDPVLAPPEDVEATMSAFTSIADKSGGAAPTIMAQEMSCGVVPCISEHIGFSTASEKKRNQRDQSVLMTNKLLKRTRRPKRSRNHHQNVTSDV</sequence>
<dbReference type="PROSITE" id="PS50157">
    <property type="entry name" value="ZINC_FINGER_C2H2_2"/>
    <property type="match status" value="1"/>
</dbReference>
<organism evidence="4 5">
    <name type="scientific">Zopfia rhizophila CBS 207.26</name>
    <dbReference type="NCBI Taxonomy" id="1314779"/>
    <lineage>
        <taxon>Eukaryota</taxon>
        <taxon>Fungi</taxon>
        <taxon>Dikarya</taxon>
        <taxon>Ascomycota</taxon>
        <taxon>Pezizomycotina</taxon>
        <taxon>Dothideomycetes</taxon>
        <taxon>Dothideomycetes incertae sedis</taxon>
        <taxon>Zopfiaceae</taxon>
        <taxon>Zopfia</taxon>
    </lineage>
</organism>
<feature type="compositionally biased region" description="Basic and acidic residues" evidence="2">
    <location>
        <begin position="20"/>
        <end position="34"/>
    </location>
</feature>